<evidence type="ECO:0000313" key="3">
    <source>
        <dbReference type="Proteomes" id="UP000433577"/>
    </source>
</evidence>
<dbReference type="InterPro" id="IPR025669">
    <property type="entry name" value="AAA_dom"/>
</dbReference>
<protein>
    <submittedName>
        <fullName evidence="2">AAA family ATPase</fullName>
    </submittedName>
</protein>
<proteinExistence type="predicted"/>
<dbReference type="Gene3D" id="3.40.50.300">
    <property type="entry name" value="P-loop containing nucleotide triphosphate hydrolases"/>
    <property type="match status" value="1"/>
</dbReference>
<sequence>MVPGDFDLFKYSMISDAKILEPVKNRILQFIENARTERELICIDCNPSSSFMTICAIQAATHILVPVCPDRYSMLGLKLLNRFF</sequence>
<keyword evidence="3" id="KW-1185">Reference proteome</keyword>
<gene>
    <name evidence="2" type="ORF">FAZ98_18605</name>
</gene>
<feature type="domain" description="AAA" evidence="1">
    <location>
        <begin position="2"/>
        <end position="81"/>
    </location>
</feature>
<evidence type="ECO:0000313" key="2">
    <source>
        <dbReference type="EMBL" id="QGZ63772.1"/>
    </source>
</evidence>
<dbReference type="EMBL" id="CP046914">
    <property type="protein sequence ID" value="QGZ63772.1"/>
    <property type="molecule type" value="Genomic_DNA"/>
</dbReference>
<dbReference type="SUPFAM" id="SSF52540">
    <property type="entry name" value="P-loop containing nucleoside triphosphate hydrolases"/>
    <property type="match status" value="1"/>
</dbReference>
<dbReference type="InterPro" id="IPR027417">
    <property type="entry name" value="P-loop_NTPase"/>
</dbReference>
<dbReference type="Pfam" id="PF13614">
    <property type="entry name" value="AAA_31"/>
    <property type="match status" value="1"/>
</dbReference>
<accession>A0A7Z2JFS8</accession>
<organism evidence="2 3">
    <name type="scientific">Paraburkholderia acidisoli</name>
    <dbReference type="NCBI Taxonomy" id="2571748"/>
    <lineage>
        <taxon>Bacteria</taxon>
        <taxon>Pseudomonadati</taxon>
        <taxon>Pseudomonadota</taxon>
        <taxon>Betaproteobacteria</taxon>
        <taxon>Burkholderiales</taxon>
        <taxon>Burkholderiaceae</taxon>
        <taxon>Paraburkholderia</taxon>
    </lineage>
</organism>
<name>A0A7Z2JFS8_9BURK</name>
<dbReference type="AlphaFoldDB" id="A0A7Z2JFS8"/>
<dbReference type="Proteomes" id="UP000433577">
    <property type="component" value="Chromosome 2"/>
</dbReference>
<dbReference type="KEGG" id="pacs:FAZ98_18605"/>
<evidence type="ECO:0000259" key="1">
    <source>
        <dbReference type="Pfam" id="PF13614"/>
    </source>
</evidence>
<dbReference type="OrthoDB" id="9804460at2"/>
<reference evidence="2 3" key="1">
    <citation type="submission" date="2019-12" db="EMBL/GenBank/DDBJ databases">
        <title>Paraburkholderia acidiphila 7Q-K02 sp. nov and Paraburkholderia acidisoli DHF22 sp. nov., two strains isolated from forest soil.</title>
        <authorList>
            <person name="Gao Z."/>
            <person name="Qiu L."/>
        </authorList>
    </citation>
    <scope>NUCLEOTIDE SEQUENCE [LARGE SCALE GENOMIC DNA]</scope>
    <source>
        <strain evidence="2 3">DHF22</strain>
    </source>
</reference>